<dbReference type="Proteomes" id="UP000003019">
    <property type="component" value="Unassembled WGS sequence"/>
</dbReference>
<evidence type="ECO:0000313" key="10">
    <source>
        <dbReference type="EMBL" id="EGY52853.1"/>
    </source>
</evidence>
<evidence type="ECO:0000256" key="2">
    <source>
        <dbReference type="ARBA" id="ARBA00022630"/>
    </source>
</evidence>
<dbReference type="AlphaFoldDB" id="G4CH52"/>
<dbReference type="InterPro" id="IPR052530">
    <property type="entry name" value="NAD(P)H_nitroreductase"/>
</dbReference>
<evidence type="ECO:0000256" key="3">
    <source>
        <dbReference type="ARBA" id="ARBA00022643"/>
    </source>
</evidence>
<evidence type="ECO:0000313" key="11">
    <source>
        <dbReference type="Proteomes" id="UP000003019"/>
    </source>
</evidence>
<dbReference type="InterPro" id="IPR029479">
    <property type="entry name" value="Nitroreductase"/>
</dbReference>
<keyword evidence="2 7" id="KW-0285">Flavoprotein</keyword>
<evidence type="ECO:0000256" key="5">
    <source>
        <dbReference type="ARBA" id="ARBA00023002"/>
    </source>
</evidence>
<keyword evidence="6 7" id="KW-0520">NAD</keyword>
<sequence length="188" mass="20653">MRMNPTLQLLTTRRSTKQLGLPAPDAAQLEHILQAATQVPDHGHLTPWRFVVIQGEAALQKFRTLLADTVTQLNFGEDSMRKAERVGHMAPLVIAVISQPNFTAPKPKPEWEQLLSAACAAYAAQLAAKAQGFDSVWITGLWSNSPLLRAACHCGEKDKIIGLLMIGTAKDEVAKPKNTDLTPFVTYW</sequence>
<name>G4CH52_9NEIS</name>
<dbReference type="EC" id="1.-.-.-" evidence="7"/>
<dbReference type="HOGENOM" id="CLU_070764_5_0_4"/>
<feature type="domain" description="Nitroreductase" evidence="9">
    <location>
        <begin position="11"/>
        <end position="167"/>
    </location>
</feature>
<dbReference type="PANTHER" id="PTHR43821:SF1">
    <property type="entry name" value="NAD(P)H NITROREDUCTASE YDJA-RELATED"/>
    <property type="match status" value="1"/>
</dbReference>
<keyword evidence="11" id="KW-1185">Reference proteome</keyword>
<dbReference type="RefSeq" id="WP_009118635.1">
    <property type="nucleotide sequence ID" value="NZ_JH164926.1"/>
</dbReference>
<proteinExistence type="inferred from homology"/>
<protein>
    <recommendedName>
        <fullName evidence="7">Putative NAD(P)H nitroreductase</fullName>
        <ecNumber evidence="7">1.-.-.-</ecNumber>
    </recommendedName>
</protein>
<reference evidence="10 11" key="1">
    <citation type="submission" date="2011-05" db="EMBL/GenBank/DDBJ databases">
        <authorList>
            <person name="Muzny D."/>
            <person name="Qin X."/>
            <person name="Deng J."/>
            <person name="Jiang H."/>
            <person name="Liu Y."/>
            <person name="Qu J."/>
            <person name="Song X.-Z."/>
            <person name="Zhang L."/>
            <person name="Thornton R."/>
            <person name="Coyle M."/>
            <person name="Francisco L."/>
            <person name="Jackson L."/>
            <person name="Javaid M."/>
            <person name="Korchina V."/>
            <person name="Kovar C."/>
            <person name="Mata R."/>
            <person name="Mathew T."/>
            <person name="Ngo R."/>
            <person name="Nguyen L."/>
            <person name="Nguyen N."/>
            <person name="Okwuonu G."/>
            <person name="Ongeri F."/>
            <person name="Pham C."/>
            <person name="Simmons D."/>
            <person name="Wilczek-Boney K."/>
            <person name="Hale W."/>
            <person name="Jakkamsetti A."/>
            <person name="Pham P."/>
            <person name="Ruth R."/>
            <person name="San Lucas F."/>
            <person name="Warren J."/>
            <person name="Zhang J."/>
            <person name="Zhao Z."/>
            <person name="Zhou C."/>
            <person name="Zhu D."/>
            <person name="Lee S."/>
            <person name="Bess C."/>
            <person name="Blankenburg K."/>
            <person name="Forbes L."/>
            <person name="Fu Q."/>
            <person name="Gubbala S."/>
            <person name="Hirani K."/>
            <person name="Jayaseelan J.C."/>
            <person name="Lara F."/>
            <person name="Munidasa M."/>
            <person name="Palculict T."/>
            <person name="Patil S."/>
            <person name="Pu L.-L."/>
            <person name="Saada N."/>
            <person name="Tang L."/>
            <person name="Weissenberger G."/>
            <person name="Zhu Y."/>
            <person name="Hemphill L."/>
            <person name="Shang Y."/>
            <person name="Youmans B."/>
            <person name="Ayvaz T."/>
            <person name="Ross M."/>
            <person name="Santibanez J."/>
            <person name="Aqrawi P."/>
            <person name="Gross S."/>
            <person name="Joshi V."/>
            <person name="Fowler G."/>
            <person name="Nazareth L."/>
            <person name="Reid J."/>
            <person name="Worley K."/>
            <person name="Petrosino J."/>
            <person name="Highlander S."/>
            <person name="Gibbs R."/>
        </authorList>
    </citation>
    <scope>NUCLEOTIDE SEQUENCE [LARGE SCALE GENOMIC DNA]</scope>
    <source>
        <strain evidence="10 11">871</strain>
    </source>
</reference>
<dbReference type="STRING" id="1032488.HMPREF9371_0941"/>
<dbReference type="GO" id="GO:0016491">
    <property type="term" value="F:oxidoreductase activity"/>
    <property type="evidence" value="ECO:0007669"/>
    <property type="project" value="UniProtKB-UniRule"/>
</dbReference>
<feature type="binding site" description="in other chain" evidence="8">
    <location>
        <begin position="13"/>
        <end position="15"/>
    </location>
    <ligand>
        <name>FMN</name>
        <dbReference type="ChEBI" id="CHEBI:58210"/>
        <note>ligand shared between dimeric partners</note>
    </ligand>
</feature>
<gene>
    <name evidence="10" type="ORF">HMPREF9371_0941</name>
</gene>
<feature type="binding site" evidence="8">
    <location>
        <position position="42"/>
    </location>
    <ligand>
        <name>FMN</name>
        <dbReference type="ChEBI" id="CHEBI:58210"/>
        <note>ligand shared between dimeric partners</note>
    </ligand>
</feature>
<dbReference type="Pfam" id="PF00881">
    <property type="entry name" value="Nitroreductase"/>
    <property type="match status" value="1"/>
</dbReference>
<evidence type="ECO:0000256" key="4">
    <source>
        <dbReference type="ARBA" id="ARBA00022857"/>
    </source>
</evidence>
<dbReference type="InterPro" id="IPR000415">
    <property type="entry name" value="Nitroreductase-like"/>
</dbReference>
<keyword evidence="5 7" id="KW-0560">Oxidoreductase</keyword>
<dbReference type="PATRIC" id="fig|1032488.3.peg.879"/>
<dbReference type="SUPFAM" id="SSF55469">
    <property type="entry name" value="FMN-dependent nitroreductase-like"/>
    <property type="match status" value="1"/>
</dbReference>
<comment type="cofactor">
    <cofactor evidence="8">
        <name>FMN</name>
        <dbReference type="ChEBI" id="CHEBI:58210"/>
    </cofactor>
    <text evidence="8">Binds 1 FMN per subunit.</text>
</comment>
<organism evidence="10 11">
    <name type="scientific">Neisseria shayeganii 871</name>
    <dbReference type="NCBI Taxonomy" id="1032488"/>
    <lineage>
        <taxon>Bacteria</taxon>
        <taxon>Pseudomonadati</taxon>
        <taxon>Pseudomonadota</taxon>
        <taxon>Betaproteobacteria</taxon>
        <taxon>Neisseriales</taxon>
        <taxon>Neisseriaceae</taxon>
        <taxon>Neisseria</taxon>
    </lineage>
</organism>
<dbReference type="InterPro" id="IPR026021">
    <property type="entry name" value="YdjA-like"/>
</dbReference>
<comment type="similarity">
    <text evidence="1 7">Belongs to the nitroreductase family.</text>
</comment>
<keyword evidence="4 7" id="KW-0521">NADP</keyword>
<feature type="binding site" description="in other chain" evidence="8">
    <location>
        <begin position="137"/>
        <end position="139"/>
    </location>
    <ligand>
        <name>FMN</name>
        <dbReference type="ChEBI" id="CHEBI:58210"/>
        <note>ligand shared between dimeric partners</note>
    </ligand>
</feature>
<comment type="caution">
    <text evidence="10">The sequence shown here is derived from an EMBL/GenBank/DDBJ whole genome shotgun (WGS) entry which is preliminary data.</text>
</comment>
<keyword evidence="3 7" id="KW-0288">FMN</keyword>
<accession>G4CH52</accession>
<evidence type="ECO:0000256" key="8">
    <source>
        <dbReference type="PIRSR" id="PIRSR000232-1"/>
    </source>
</evidence>
<evidence type="ECO:0000256" key="1">
    <source>
        <dbReference type="ARBA" id="ARBA00007118"/>
    </source>
</evidence>
<evidence type="ECO:0000256" key="7">
    <source>
        <dbReference type="PIRNR" id="PIRNR000232"/>
    </source>
</evidence>
<dbReference type="Gene3D" id="3.40.109.10">
    <property type="entry name" value="NADH Oxidase"/>
    <property type="match status" value="1"/>
</dbReference>
<dbReference type="CDD" id="cd02135">
    <property type="entry name" value="YdjA-like"/>
    <property type="match status" value="1"/>
</dbReference>
<dbReference type="PANTHER" id="PTHR43821">
    <property type="entry name" value="NAD(P)H NITROREDUCTASE YDJA-RELATED"/>
    <property type="match status" value="1"/>
</dbReference>
<evidence type="ECO:0000256" key="6">
    <source>
        <dbReference type="ARBA" id="ARBA00023027"/>
    </source>
</evidence>
<evidence type="ECO:0000259" key="9">
    <source>
        <dbReference type="Pfam" id="PF00881"/>
    </source>
</evidence>
<dbReference type="EMBL" id="AGAY01000032">
    <property type="protein sequence ID" value="EGY52853.1"/>
    <property type="molecule type" value="Genomic_DNA"/>
</dbReference>
<dbReference type="PIRSF" id="PIRSF000232">
    <property type="entry name" value="YdjA"/>
    <property type="match status" value="1"/>
</dbReference>